<evidence type="ECO:0000313" key="2">
    <source>
        <dbReference type="Proteomes" id="UP000054538"/>
    </source>
</evidence>
<dbReference type="AlphaFoldDB" id="A0A0D0CMM4"/>
<sequence length="53" mass="5801">MARGPCSRTGSVSAAAKTAQRLSEEEIDILKFDLEAWKDNRRKVLVAGKAPVE</sequence>
<dbReference type="HOGENOM" id="CLU_3069351_0_0_1"/>
<accession>A0A0D0CMM4</accession>
<protein>
    <submittedName>
        <fullName evidence="1">Uncharacterized protein</fullName>
    </submittedName>
</protein>
<dbReference type="InParanoid" id="A0A0D0CMM4"/>
<proteinExistence type="predicted"/>
<name>A0A0D0CMM4_9AGAM</name>
<dbReference type="EMBL" id="KN827432">
    <property type="protein sequence ID" value="KIK76533.1"/>
    <property type="molecule type" value="Genomic_DNA"/>
</dbReference>
<evidence type="ECO:0000313" key="1">
    <source>
        <dbReference type="EMBL" id="KIK76533.1"/>
    </source>
</evidence>
<gene>
    <name evidence="1" type="ORF">PAXRUDRAFT_18138</name>
</gene>
<keyword evidence="2" id="KW-1185">Reference proteome</keyword>
<organism evidence="1 2">
    <name type="scientific">Paxillus rubicundulus Ve08.2h10</name>
    <dbReference type="NCBI Taxonomy" id="930991"/>
    <lineage>
        <taxon>Eukaryota</taxon>
        <taxon>Fungi</taxon>
        <taxon>Dikarya</taxon>
        <taxon>Basidiomycota</taxon>
        <taxon>Agaricomycotina</taxon>
        <taxon>Agaricomycetes</taxon>
        <taxon>Agaricomycetidae</taxon>
        <taxon>Boletales</taxon>
        <taxon>Paxilineae</taxon>
        <taxon>Paxillaceae</taxon>
        <taxon>Paxillus</taxon>
    </lineage>
</organism>
<reference evidence="1 2" key="1">
    <citation type="submission" date="2014-04" db="EMBL/GenBank/DDBJ databases">
        <authorList>
            <consortium name="DOE Joint Genome Institute"/>
            <person name="Kuo A."/>
            <person name="Kohler A."/>
            <person name="Jargeat P."/>
            <person name="Nagy L.G."/>
            <person name="Floudas D."/>
            <person name="Copeland A."/>
            <person name="Barry K.W."/>
            <person name="Cichocki N."/>
            <person name="Veneault-Fourrey C."/>
            <person name="LaButti K."/>
            <person name="Lindquist E.A."/>
            <person name="Lipzen A."/>
            <person name="Lundell T."/>
            <person name="Morin E."/>
            <person name="Murat C."/>
            <person name="Sun H."/>
            <person name="Tunlid A."/>
            <person name="Henrissat B."/>
            <person name="Grigoriev I.V."/>
            <person name="Hibbett D.S."/>
            <person name="Martin F."/>
            <person name="Nordberg H.P."/>
            <person name="Cantor M.N."/>
            <person name="Hua S.X."/>
        </authorList>
    </citation>
    <scope>NUCLEOTIDE SEQUENCE [LARGE SCALE GENOMIC DNA]</scope>
    <source>
        <strain evidence="1 2">Ve08.2h10</strain>
    </source>
</reference>
<reference evidence="2" key="2">
    <citation type="submission" date="2015-01" db="EMBL/GenBank/DDBJ databases">
        <title>Evolutionary Origins and Diversification of the Mycorrhizal Mutualists.</title>
        <authorList>
            <consortium name="DOE Joint Genome Institute"/>
            <consortium name="Mycorrhizal Genomics Consortium"/>
            <person name="Kohler A."/>
            <person name="Kuo A."/>
            <person name="Nagy L.G."/>
            <person name="Floudas D."/>
            <person name="Copeland A."/>
            <person name="Barry K.W."/>
            <person name="Cichocki N."/>
            <person name="Veneault-Fourrey C."/>
            <person name="LaButti K."/>
            <person name="Lindquist E.A."/>
            <person name="Lipzen A."/>
            <person name="Lundell T."/>
            <person name="Morin E."/>
            <person name="Murat C."/>
            <person name="Riley R."/>
            <person name="Ohm R."/>
            <person name="Sun H."/>
            <person name="Tunlid A."/>
            <person name="Henrissat B."/>
            <person name="Grigoriev I.V."/>
            <person name="Hibbett D.S."/>
            <person name="Martin F."/>
        </authorList>
    </citation>
    <scope>NUCLEOTIDE SEQUENCE [LARGE SCALE GENOMIC DNA]</scope>
    <source>
        <strain evidence="2">Ve08.2h10</strain>
    </source>
</reference>
<dbReference type="Proteomes" id="UP000054538">
    <property type="component" value="Unassembled WGS sequence"/>
</dbReference>